<name>A0ABU0L345_9BACL</name>
<proteinExistence type="predicted"/>
<protein>
    <submittedName>
        <fullName evidence="1">Uncharacterized protein</fullName>
    </submittedName>
</protein>
<accession>A0ABU0L345</accession>
<comment type="caution">
    <text evidence="1">The sequence shown here is derived from an EMBL/GenBank/DDBJ whole genome shotgun (WGS) entry which is preliminary data.</text>
</comment>
<dbReference type="Proteomes" id="UP001242811">
    <property type="component" value="Unassembled WGS sequence"/>
</dbReference>
<evidence type="ECO:0000313" key="1">
    <source>
        <dbReference type="EMBL" id="MDQ0495775.1"/>
    </source>
</evidence>
<organism evidence="1 2">
    <name type="scientific">Paenibacillus brasilensis</name>
    <dbReference type="NCBI Taxonomy" id="128574"/>
    <lineage>
        <taxon>Bacteria</taxon>
        <taxon>Bacillati</taxon>
        <taxon>Bacillota</taxon>
        <taxon>Bacilli</taxon>
        <taxon>Bacillales</taxon>
        <taxon>Paenibacillaceae</taxon>
        <taxon>Paenibacillus</taxon>
    </lineage>
</organism>
<evidence type="ECO:0000313" key="2">
    <source>
        <dbReference type="Proteomes" id="UP001242811"/>
    </source>
</evidence>
<dbReference type="EMBL" id="JAUSWA010000026">
    <property type="protein sequence ID" value="MDQ0495775.1"/>
    <property type="molecule type" value="Genomic_DNA"/>
</dbReference>
<keyword evidence="2" id="KW-1185">Reference proteome</keyword>
<gene>
    <name evidence="1" type="ORF">QOZ95_003957</name>
</gene>
<reference evidence="1 2" key="1">
    <citation type="submission" date="2023-07" db="EMBL/GenBank/DDBJ databases">
        <title>Genomic Encyclopedia of Type Strains, Phase IV (KMG-IV): sequencing the most valuable type-strain genomes for metagenomic binning, comparative biology and taxonomic classification.</title>
        <authorList>
            <person name="Goeker M."/>
        </authorList>
    </citation>
    <scope>NUCLEOTIDE SEQUENCE [LARGE SCALE GENOMIC DNA]</scope>
    <source>
        <strain evidence="1 2">DSM 14914</strain>
    </source>
</reference>
<sequence>MFPVFLTLERIHIIIFDRILCAGEECIYDKECSKLETWKQLLKIRYYIGEIESKIGIRHYKIGNKRTENKKHVCISSLYGGLVSS</sequence>